<accession>A0A5C5ZSD4</accession>
<feature type="region of interest" description="Disordered" evidence="1">
    <location>
        <begin position="93"/>
        <end position="119"/>
    </location>
</feature>
<dbReference type="SUPFAM" id="SSF54523">
    <property type="entry name" value="Pili subunits"/>
    <property type="match status" value="1"/>
</dbReference>
<feature type="region of interest" description="Disordered" evidence="1">
    <location>
        <begin position="292"/>
        <end position="311"/>
    </location>
</feature>
<comment type="caution">
    <text evidence="3">The sequence shown here is derived from an EMBL/GenBank/DDBJ whole genome shotgun (WGS) entry which is preliminary data.</text>
</comment>
<sequence>MRIRPSSTSRPPAGFSLIELILAIGLSVVLVSLMAWAIDLHLIRLESSRRSVEEAQLARALMRVIADDLRDTALVVEQDLSSLAQDAKENAEFDVDQIDTESSDSDEEAAATTASQRQPIGVYGGPSDLQLDVLRVRQTIAAAEPELPLVASIDGALKTVRYFVDASGLIRQEIGRDDAVWQELQGRTDAWDAARRTLAAEVVGLKFRYASKPSTDGAAQWFDSWDSQELEALPQAIEFVLTLRDELAATDEDDGGAVNRYATASVPTRSYRMTVALTPGVEASLAGDAAAADAAAQQGAGDASGAGGATR</sequence>
<feature type="compositionally biased region" description="Gly residues" evidence="1">
    <location>
        <begin position="302"/>
        <end position="311"/>
    </location>
</feature>
<feature type="transmembrane region" description="Helical" evidence="2">
    <location>
        <begin position="20"/>
        <end position="42"/>
    </location>
</feature>
<dbReference type="InterPro" id="IPR045584">
    <property type="entry name" value="Pilin-like"/>
</dbReference>
<gene>
    <name evidence="3" type="ORF">Mal64_05300</name>
</gene>
<dbReference type="Proteomes" id="UP000315440">
    <property type="component" value="Unassembled WGS sequence"/>
</dbReference>
<evidence type="ECO:0000256" key="2">
    <source>
        <dbReference type="SAM" id="Phobius"/>
    </source>
</evidence>
<keyword evidence="2" id="KW-1133">Transmembrane helix</keyword>
<keyword evidence="4" id="KW-1185">Reference proteome</keyword>
<evidence type="ECO:0000313" key="4">
    <source>
        <dbReference type="Proteomes" id="UP000315440"/>
    </source>
</evidence>
<dbReference type="RefSeq" id="WP_146396637.1">
    <property type="nucleotide sequence ID" value="NZ_SJPQ01000001.1"/>
</dbReference>
<keyword evidence="2" id="KW-0812">Transmembrane</keyword>
<proteinExistence type="predicted"/>
<name>A0A5C5ZSD4_9BACT</name>
<reference evidence="3 4" key="1">
    <citation type="submission" date="2019-02" db="EMBL/GenBank/DDBJ databases">
        <title>Deep-cultivation of Planctomycetes and their phenomic and genomic characterization uncovers novel biology.</title>
        <authorList>
            <person name="Wiegand S."/>
            <person name="Jogler M."/>
            <person name="Boedeker C."/>
            <person name="Pinto D."/>
            <person name="Vollmers J."/>
            <person name="Rivas-Marin E."/>
            <person name="Kohn T."/>
            <person name="Peeters S.H."/>
            <person name="Heuer A."/>
            <person name="Rast P."/>
            <person name="Oberbeckmann S."/>
            <person name="Bunk B."/>
            <person name="Jeske O."/>
            <person name="Meyerdierks A."/>
            <person name="Storesund J.E."/>
            <person name="Kallscheuer N."/>
            <person name="Luecker S."/>
            <person name="Lage O.M."/>
            <person name="Pohl T."/>
            <person name="Merkel B.J."/>
            <person name="Hornburger P."/>
            <person name="Mueller R.-W."/>
            <person name="Bruemmer F."/>
            <person name="Labrenz M."/>
            <person name="Spormann A.M."/>
            <person name="Op Den Camp H."/>
            <person name="Overmann J."/>
            <person name="Amann R."/>
            <person name="Jetten M.S.M."/>
            <person name="Mascher T."/>
            <person name="Medema M.H."/>
            <person name="Devos D.P."/>
            <person name="Kaster A.-K."/>
            <person name="Ovreas L."/>
            <person name="Rohde M."/>
            <person name="Galperin M.Y."/>
            <person name="Jogler C."/>
        </authorList>
    </citation>
    <scope>NUCLEOTIDE SEQUENCE [LARGE SCALE GENOMIC DNA]</scope>
    <source>
        <strain evidence="3 4">Mal64</strain>
    </source>
</reference>
<keyword evidence="2" id="KW-0472">Membrane</keyword>
<dbReference type="OrthoDB" id="9812770at2"/>
<dbReference type="PROSITE" id="PS00409">
    <property type="entry name" value="PROKAR_NTER_METHYL"/>
    <property type="match status" value="1"/>
</dbReference>
<evidence type="ECO:0000256" key="1">
    <source>
        <dbReference type="SAM" id="MobiDB-lite"/>
    </source>
</evidence>
<dbReference type="InterPro" id="IPR012902">
    <property type="entry name" value="N_methyl_site"/>
</dbReference>
<evidence type="ECO:0008006" key="5">
    <source>
        <dbReference type="Google" id="ProtNLM"/>
    </source>
</evidence>
<protein>
    <recommendedName>
        <fullName evidence="5">Pseudopilin GspJ</fullName>
    </recommendedName>
</protein>
<dbReference type="AlphaFoldDB" id="A0A5C5ZSD4"/>
<dbReference type="EMBL" id="SJPQ01000001">
    <property type="protein sequence ID" value="TWT90146.1"/>
    <property type="molecule type" value="Genomic_DNA"/>
</dbReference>
<feature type="compositionally biased region" description="Low complexity" evidence="1">
    <location>
        <begin position="292"/>
        <end position="301"/>
    </location>
</feature>
<feature type="compositionally biased region" description="Acidic residues" evidence="1">
    <location>
        <begin position="93"/>
        <end position="109"/>
    </location>
</feature>
<evidence type="ECO:0000313" key="3">
    <source>
        <dbReference type="EMBL" id="TWT90146.1"/>
    </source>
</evidence>
<organism evidence="3 4">
    <name type="scientific">Pseudobythopirellula maris</name>
    <dbReference type="NCBI Taxonomy" id="2527991"/>
    <lineage>
        <taxon>Bacteria</taxon>
        <taxon>Pseudomonadati</taxon>
        <taxon>Planctomycetota</taxon>
        <taxon>Planctomycetia</taxon>
        <taxon>Pirellulales</taxon>
        <taxon>Lacipirellulaceae</taxon>
        <taxon>Pseudobythopirellula</taxon>
    </lineage>
</organism>